<dbReference type="PANTHER" id="PTHR13250:SF1">
    <property type="entry name" value="PROGRAMMED CELL DEATH PROTEIN 10"/>
    <property type="match status" value="1"/>
</dbReference>
<dbReference type="AlphaFoldDB" id="A0A6G7QTW5"/>
<dbReference type="InterPro" id="IPR009652">
    <property type="entry name" value="PDCD10"/>
</dbReference>
<feature type="domain" description="Programmed cell death protein 10 dimerisation" evidence="7">
    <location>
        <begin position="10"/>
        <end position="66"/>
    </location>
</feature>
<evidence type="ECO:0000256" key="5">
    <source>
        <dbReference type="ARBA" id="ARBA00022490"/>
    </source>
</evidence>
<evidence type="ECO:0000259" key="7">
    <source>
        <dbReference type="Pfam" id="PF20929"/>
    </source>
</evidence>
<evidence type="ECO:0000313" key="8">
    <source>
        <dbReference type="EMBL" id="QDS02595.1"/>
    </source>
</evidence>
<proteinExistence type="evidence at transcript level"/>
<evidence type="ECO:0000256" key="6">
    <source>
        <dbReference type="ARBA" id="ARBA00023136"/>
    </source>
</evidence>
<protein>
    <submittedName>
        <fullName evidence="8">PDCD10</fullName>
    </submittedName>
</protein>
<dbReference type="InterPro" id="IPR053750">
    <property type="entry name" value="PDCD10_Homolog"/>
</dbReference>
<keyword evidence="4" id="KW-1003">Cell membrane</keyword>
<dbReference type="GO" id="GO:0005886">
    <property type="term" value="C:plasma membrane"/>
    <property type="evidence" value="ECO:0007669"/>
    <property type="project" value="UniProtKB-SubCell"/>
</dbReference>
<keyword evidence="5" id="KW-0963">Cytoplasm</keyword>
<comment type="similarity">
    <text evidence="3">Belongs to the PDCD10 family.</text>
</comment>
<dbReference type="Pfam" id="PF20929">
    <property type="entry name" value="PDCD10_N"/>
    <property type="match status" value="1"/>
</dbReference>
<name>A0A6G7QTW5_LETCA</name>
<dbReference type="GO" id="GO:0019901">
    <property type="term" value="F:protein kinase binding"/>
    <property type="evidence" value="ECO:0007669"/>
    <property type="project" value="TreeGrafter"/>
</dbReference>
<organism evidence="8">
    <name type="scientific">Lethenteron camtschaticum</name>
    <name type="common">Japanese lamprey</name>
    <name type="synonym">Lampetra japonica</name>
    <dbReference type="NCBI Taxonomy" id="980415"/>
    <lineage>
        <taxon>Eukaryota</taxon>
        <taxon>Metazoa</taxon>
        <taxon>Chordata</taxon>
        <taxon>Craniata</taxon>
        <taxon>Vertebrata</taxon>
        <taxon>Cyclostomata</taxon>
        <taxon>Hyperoartia</taxon>
        <taxon>Petromyzontiformes</taxon>
        <taxon>Petromyzontidae</taxon>
        <taxon>Lethenteron</taxon>
    </lineage>
</organism>
<dbReference type="Gene3D" id="1.20.120.1950">
    <property type="match status" value="1"/>
</dbReference>
<evidence type="ECO:0000256" key="1">
    <source>
        <dbReference type="ARBA" id="ARBA00004202"/>
    </source>
</evidence>
<sequence length="209" mass="23524">MPMGEAESDTLACLPLGVLLAPVFRELENTDAIAVKPLRDAFTKAESLSPGLTEELVLGVLQRQAVNLDFPEVLLRMTRQNLDDCSIKRPEPEFQDLNNKARSLKLILSKIPDEMSDRTQFLQTIKHTASAIRELLDSVNLVFRKYPNQNNRRALENQKKEFVVHSKSFSDALKTYFKDGKSASVHESASRLVYQTNAILETFKTVGTS</sequence>
<dbReference type="GO" id="GO:0005737">
    <property type="term" value="C:cytoplasm"/>
    <property type="evidence" value="ECO:0007669"/>
    <property type="project" value="UniProtKB-SubCell"/>
</dbReference>
<evidence type="ECO:0000256" key="3">
    <source>
        <dbReference type="ARBA" id="ARBA00009181"/>
    </source>
</evidence>
<accession>A0A6G7QTW5</accession>
<dbReference type="PANTHER" id="PTHR13250">
    <property type="entry name" value="TF-1 CELL APOPTOSIS RELATED PROTEIN-15"/>
    <property type="match status" value="1"/>
</dbReference>
<dbReference type="InterPro" id="IPR048288">
    <property type="entry name" value="PDCD10_N"/>
</dbReference>
<reference evidence="8" key="1">
    <citation type="journal article" date="2019" name="Front. Immunol.">
        <title>The Molecular Evolution and Functional Divergence of Lamprey Programmed Cell Death Genes.</title>
        <authorList>
            <person name="Guan X."/>
            <person name="Lu J."/>
            <person name="Sun F."/>
            <person name="Li Q."/>
            <person name="Pang Y."/>
        </authorList>
    </citation>
    <scope>NUCLEOTIDE SEQUENCE</scope>
</reference>
<dbReference type="GO" id="GO:0090443">
    <property type="term" value="C:FAR/SIN/STRIPAK complex"/>
    <property type="evidence" value="ECO:0007669"/>
    <property type="project" value="TreeGrafter"/>
</dbReference>
<keyword evidence="6" id="KW-0472">Membrane</keyword>
<evidence type="ECO:0000256" key="2">
    <source>
        <dbReference type="ARBA" id="ARBA00004496"/>
    </source>
</evidence>
<dbReference type="EMBL" id="MK716283">
    <property type="protein sequence ID" value="QDS02595.1"/>
    <property type="molecule type" value="mRNA"/>
</dbReference>
<evidence type="ECO:0000256" key="4">
    <source>
        <dbReference type="ARBA" id="ARBA00022475"/>
    </source>
</evidence>
<dbReference type="GO" id="GO:1903358">
    <property type="term" value="P:regulation of Golgi organization"/>
    <property type="evidence" value="ECO:0007669"/>
    <property type="project" value="TreeGrafter"/>
</dbReference>
<dbReference type="Pfam" id="PF06840">
    <property type="entry name" value="PDC10_C"/>
    <property type="match status" value="1"/>
</dbReference>
<comment type="subcellular location">
    <subcellularLocation>
        <location evidence="1">Cell membrane</location>
        <topology evidence="1">Peripheral membrane protein</topology>
    </subcellularLocation>
    <subcellularLocation>
        <location evidence="2">Cytoplasm</location>
    </subcellularLocation>
</comment>